<evidence type="ECO:0000313" key="1">
    <source>
        <dbReference type="EMBL" id="GBG36532.1"/>
    </source>
</evidence>
<evidence type="ECO:0000313" key="4">
    <source>
        <dbReference type="Proteomes" id="UP001139505"/>
    </source>
</evidence>
<reference evidence="2" key="3">
    <citation type="journal article" date="2022" name="Microbiol. Resour. Announc.">
        <title>Draft Genome Sequences of Eight Mycobacterium montefiorense Strains Isolated from Salamanders in Captivity.</title>
        <authorList>
            <person name="Komine T."/>
            <person name="Ihara H."/>
            <person name="Fukano H."/>
            <person name="Hoshino Y."/>
            <person name="Kurata O."/>
            <person name="Wada S."/>
        </authorList>
    </citation>
    <scope>NUCLEOTIDE SEQUENCE</scope>
    <source>
        <strain evidence="2">NJB18185</strain>
    </source>
</reference>
<keyword evidence="3" id="KW-1185">Reference proteome</keyword>
<dbReference type="EMBL" id="BQYH01000063">
    <property type="protein sequence ID" value="GKU74684.1"/>
    <property type="molecule type" value="Genomic_DNA"/>
</dbReference>
<reference evidence="2" key="4">
    <citation type="submission" date="2022-04" db="EMBL/GenBank/DDBJ databases">
        <authorList>
            <person name="Komine T."/>
            <person name="Fukano H."/>
            <person name="Wada S."/>
        </authorList>
    </citation>
    <scope>NUCLEOTIDE SEQUENCE</scope>
    <source>
        <strain evidence="2">NJB18185</strain>
    </source>
</reference>
<protein>
    <submittedName>
        <fullName evidence="2">Uncharacterized protein</fullName>
    </submittedName>
</protein>
<reference evidence="1" key="1">
    <citation type="journal article" date="2018" name="Genome Announc.">
        <title>Draft Genome Sequence of Mycobacterium montefiorense Isolated from Japanese Black Salamander (Hynobius nigrescens).</title>
        <authorList>
            <person name="Fukano H."/>
            <person name="Yoshida M."/>
            <person name="Shimizu A."/>
            <person name="Iwao H."/>
            <person name="Katayama Y."/>
            <person name="Omatsu T."/>
            <person name="Mizutani T."/>
            <person name="Kurata O."/>
            <person name="Wada S."/>
            <person name="Hoshino Y."/>
        </authorList>
    </citation>
    <scope>NUCLEOTIDE SEQUENCE</scope>
    <source>
        <strain evidence="1">BS</strain>
    </source>
</reference>
<evidence type="ECO:0000313" key="2">
    <source>
        <dbReference type="EMBL" id="GKU74684.1"/>
    </source>
</evidence>
<gene>
    <name evidence="1" type="ORF">MmonteBS_09040</name>
    <name evidence="2" type="ORF">NJB18185_44550</name>
</gene>
<sequence>MTDQHDIGQLIVNDEIHDGTRRLGVGHGAANIPAMTGNGGTTCIVPPGIQPFDDPIP</sequence>
<proteinExistence type="predicted"/>
<organism evidence="2 4">
    <name type="scientific">Mycobacterium montefiorense</name>
    <dbReference type="NCBI Taxonomy" id="154654"/>
    <lineage>
        <taxon>Bacteria</taxon>
        <taxon>Bacillati</taxon>
        <taxon>Actinomycetota</taxon>
        <taxon>Actinomycetes</taxon>
        <taxon>Mycobacteriales</taxon>
        <taxon>Mycobacteriaceae</taxon>
        <taxon>Mycobacterium</taxon>
        <taxon>Mycobacterium simiae complex</taxon>
    </lineage>
</organism>
<dbReference type="Proteomes" id="UP001139505">
    <property type="component" value="Unassembled WGS sequence"/>
</dbReference>
<dbReference type="Proteomes" id="UP000245060">
    <property type="component" value="Unassembled WGS sequence"/>
</dbReference>
<evidence type="ECO:0000313" key="3">
    <source>
        <dbReference type="Proteomes" id="UP000245060"/>
    </source>
</evidence>
<name>A0AA37PQQ1_9MYCO</name>
<accession>A0AA37PQQ1</accession>
<comment type="caution">
    <text evidence="2">The sequence shown here is derived from an EMBL/GenBank/DDBJ whole genome shotgun (WGS) entry which is preliminary data.</text>
</comment>
<reference evidence="3" key="2">
    <citation type="submission" date="2018-04" db="EMBL/GenBank/DDBJ databases">
        <title>Draft genome sequence of Mycobacterium montefiorense isolated from Japanese black salamander.</title>
        <authorList>
            <person name="Fukano H."/>
            <person name="Yoshida M."/>
            <person name="Shimizu A."/>
            <person name="Iwao H."/>
            <person name="Kurata O."/>
            <person name="Katayama Y."/>
            <person name="Omatsu T."/>
            <person name="Mizutani T."/>
            <person name="Wada S."/>
            <person name="Hoshino Y."/>
        </authorList>
    </citation>
    <scope>NUCLEOTIDE SEQUENCE [LARGE SCALE GENOMIC DNA]</scope>
    <source>
        <strain evidence="3">BS</strain>
    </source>
</reference>
<dbReference type="AlphaFoldDB" id="A0AA37PQQ1"/>
<dbReference type="EMBL" id="BFCH01000007">
    <property type="protein sequence ID" value="GBG36532.1"/>
    <property type="molecule type" value="Genomic_DNA"/>
</dbReference>